<dbReference type="Proteomes" id="UP001597058">
    <property type="component" value="Unassembled WGS sequence"/>
</dbReference>
<accession>A0ABW3XU04</accession>
<feature type="domain" description="Integrase catalytic" evidence="1">
    <location>
        <begin position="17"/>
        <end position="60"/>
    </location>
</feature>
<name>A0ABW3XU04_9ACTN</name>
<evidence type="ECO:0000313" key="2">
    <source>
        <dbReference type="EMBL" id="MFD1313062.1"/>
    </source>
</evidence>
<comment type="caution">
    <text evidence="2">The sequence shown here is derived from an EMBL/GenBank/DDBJ whole genome shotgun (WGS) entry which is preliminary data.</text>
</comment>
<dbReference type="InterPro" id="IPR012337">
    <property type="entry name" value="RNaseH-like_sf"/>
</dbReference>
<dbReference type="EMBL" id="JBHTMM010000156">
    <property type="protein sequence ID" value="MFD1313062.1"/>
    <property type="molecule type" value="Genomic_DNA"/>
</dbReference>
<proteinExistence type="predicted"/>
<reference evidence="3" key="1">
    <citation type="journal article" date="2019" name="Int. J. Syst. Evol. Microbiol.">
        <title>The Global Catalogue of Microorganisms (GCM) 10K type strain sequencing project: providing services to taxonomists for standard genome sequencing and annotation.</title>
        <authorList>
            <consortium name="The Broad Institute Genomics Platform"/>
            <consortium name="The Broad Institute Genome Sequencing Center for Infectious Disease"/>
            <person name="Wu L."/>
            <person name="Ma J."/>
        </authorList>
    </citation>
    <scope>NUCLEOTIDE SEQUENCE [LARGE SCALE GENOMIC DNA]</scope>
    <source>
        <strain evidence="3">CGMCC 4.7020</strain>
    </source>
</reference>
<dbReference type="SUPFAM" id="SSF53098">
    <property type="entry name" value="Ribonuclease H-like"/>
    <property type="match status" value="1"/>
</dbReference>
<organism evidence="2 3">
    <name type="scientific">Streptomyces kaempferi</name>
    <dbReference type="NCBI Taxonomy" id="333725"/>
    <lineage>
        <taxon>Bacteria</taxon>
        <taxon>Bacillati</taxon>
        <taxon>Actinomycetota</taxon>
        <taxon>Actinomycetes</taxon>
        <taxon>Kitasatosporales</taxon>
        <taxon>Streptomycetaceae</taxon>
        <taxon>Streptomyces</taxon>
    </lineage>
</organism>
<evidence type="ECO:0000313" key="3">
    <source>
        <dbReference type="Proteomes" id="UP001597058"/>
    </source>
</evidence>
<sequence>MPRRGRVPRAPRPSTARFKAEIIEHQSLWRDVDEIERAVFQWVAWYNAERLHSALGHVPPDEYEQAHWARPEQVPQTA</sequence>
<evidence type="ECO:0000259" key="1">
    <source>
        <dbReference type="Pfam" id="PF13683"/>
    </source>
</evidence>
<protein>
    <submittedName>
        <fullName evidence="2">Integrase core domain-containing protein</fullName>
    </submittedName>
</protein>
<gene>
    <name evidence="2" type="ORF">ACFQ5X_45885</name>
</gene>
<dbReference type="InterPro" id="IPR001584">
    <property type="entry name" value="Integrase_cat-core"/>
</dbReference>
<keyword evidence="3" id="KW-1185">Reference proteome</keyword>
<dbReference type="Pfam" id="PF13683">
    <property type="entry name" value="rve_3"/>
    <property type="match status" value="1"/>
</dbReference>
<dbReference type="RefSeq" id="WP_381233713.1">
    <property type="nucleotide sequence ID" value="NZ_JBHSKH010000012.1"/>
</dbReference>